<feature type="non-terminal residue" evidence="1">
    <location>
        <position position="1"/>
    </location>
</feature>
<keyword evidence="2" id="KW-1185">Reference proteome</keyword>
<accession>A0AAQ3XH33</accession>
<name>A0AAQ3XH33_PASNO</name>
<evidence type="ECO:0000313" key="1">
    <source>
        <dbReference type="EMBL" id="WVZ97915.1"/>
    </source>
</evidence>
<proteinExistence type="predicted"/>
<evidence type="ECO:0008006" key="3">
    <source>
        <dbReference type="Google" id="ProtNLM"/>
    </source>
</evidence>
<organism evidence="1 2">
    <name type="scientific">Paspalum notatum var. saurae</name>
    <dbReference type="NCBI Taxonomy" id="547442"/>
    <lineage>
        <taxon>Eukaryota</taxon>
        <taxon>Viridiplantae</taxon>
        <taxon>Streptophyta</taxon>
        <taxon>Embryophyta</taxon>
        <taxon>Tracheophyta</taxon>
        <taxon>Spermatophyta</taxon>
        <taxon>Magnoliopsida</taxon>
        <taxon>Liliopsida</taxon>
        <taxon>Poales</taxon>
        <taxon>Poaceae</taxon>
        <taxon>PACMAD clade</taxon>
        <taxon>Panicoideae</taxon>
        <taxon>Andropogonodae</taxon>
        <taxon>Paspaleae</taxon>
        <taxon>Paspalinae</taxon>
        <taxon>Paspalum</taxon>
    </lineage>
</organism>
<gene>
    <name evidence="1" type="ORF">U9M48_043417</name>
</gene>
<evidence type="ECO:0000313" key="2">
    <source>
        <dbReference type="Proteomes" id="UP001341281"/>
    </source>
</evidence>
<dbReference type="AlphaFoldDB" id="A0AAQ3XH33"/>
<sequence length="139" mass="16185">FYLGDFSLELGWQNVPNDVNSAFLNEYIEEEICVRQPPDFEHPIDHSFLMGSVHKTLFLQKHGKDLLIVQIYEDDIIFGGVCTKLYFCKNMAKIFEMSMNLSSSFGSRSGRHHRVLLSTRANTRGTSFRSLRWRILHLK</sequence>
<reference evidence="1 2" key="1">
    <citation type="submission" date="2024-02" db="EMBL/GenBank/DDBJ databases">
        <title>High-quality chromosome-scale genome assembly of Pensacola bahiagrass (Paspalum notatum Flugge var. saurae).</title>
        <authorList>
            <person name="Vega J.M."/>
            <person name="Podio M."/>
            <person name="Orjuela J."/>
            <person name="Siena L.A."/>
            <person name="Pessino S.C."/>
            <person name="Combes M.C."/>
            <person name="Mariac C."/>
            <person name="Albertini E."/>
            <person name="Pupilli F."/>
            <person name="Ortiz J.P.A."/>
            <person name="Leblanc O."/>
        </authorList>
    </citation>
    <scope>NUCLEOTIDE SEQUENCE [LARGE SCALE GENOMIC DNA]</scope>
    <source>
        <strain evidence="1">R1</strain>
        <tissue evidence="1">Leaf</tissue>
    </source>
</reference>
<dbReference type="EMBL" id="CP144754">
    <property type="protein sequence ID" value="WVZ97915.1"/>
    <property type="molecule type" value="Genomic_DNA"/>
</dbReference>
<dbReference type="Proteomes" id="UP001341281">
    <property type="component" value="Chromosome 10"/>
</dbReference>
<protein>
    <recommendedName>
        <fullName evidence="3">Reverse transcriptase Ty1/copia-type domain-containing protein</fullName>
    </recommendedName>
</protein>